<dbReference type="AlphaFoldDB" id="A0A7H0LID9"/>
<dbReference type="RefSeq" id="WP_187761754.1">
    <property type="nucleotide sequence ID" value="NZ_CP061038.1"/>
</dbReference>
<accession>A0A7H0LID9</accession>
<sequence>MRFIIAGTIALAAAPCFADKPASTPVPAAALPALGADWMPDPDPSDAVTDPDLWPRGNATAAGLDDMIHNERLSARLTSNDRSGGGRILRSVSGGYLVVPLLKIHLPHRR</sequence>
<dbReference type="EMBL" id="CP061038">
    <property type="protein sequence ID" value="QNQ09442.1"/>
    <property type="molecule type" value="Genomic_DNA"/>
</dbReference>
<name>A0A7H0LID9_9SPHN</name>
<feature type="signal peptide" evidence="1">
    <location>
        <begin position="1"/>
        <end position="18"/>
    </location>
</feature>
<evidence type="ECO:0000256" key="1">
    <source>
        <dbReference type="SAM" id="SignalP"/>
    </source>
</evidence>
<organism evidence="2 3">
    <name type="scientific">Sphingomonas alpina</name>
    <dbReference type="NCBI Taxonomy" id="653931"/>
    <lineage>
        <taxon>Bacteria</taxon>
        <taxon>Pseudomonadati</taxon>
        <taxon>Pseudomonadota</taxon>
        <taxon>Alphaproteobacteria</taxon>
        <taxon>Sphingomonadales</taxon>
        <taxon>Sphingomonadaceae</taxon>
        <taxon>Sphingomonas</taxon>
    </lineage>
</organism>
<keyword evidence="3" id="KW-1185">Reference proteome</keyword>
<dbReference type="KEGG" id="spap:H3Z74_22810"/>
<protein>
    <submittedName>
        <fullName evidence="2">Uncharacterized protein</fullName>
    </submittedName>
</protein>
<dbReference type="Proteomes" id="UP000516148">
    <property type="component" value="Chromosome"/>
</dbReference>
<gene>
    <name evidence="2" type="ORF">H3Z74_22810</name>
</gene>
<feature type="chain" id="PRO_5028858800" evidence="1">
    <location>
        <begin position="19"/>
        <end position="110"/>
    </location>
</feature>
<evidence type="ECO:0000313" key="3">
    <source>
        <dbReference type="Proteomes" id="UP000516148"/>
    </source>
</evidence>
<reference evidence="2 3" key="1">
    <citation type="submission" date="2020-09" db="EMBL/GenBank/DDBJ databases">
        <title>Sphingomonas sp., a new species isolated from pork steak.</title>
        <authorList>
            <person name="Heidler von Heilborn D."/>
        </authorList>
    </citation>
    <scope>NUCLEOTIDE SEQUENCE [LARGE SCALE GENOMIC DNA]</scope>
    <source>
        <strain evidence="3">S8-3T</strain>
    </source>
</reference>
<proteinExistence type="predicted"/>
<keyword evidence="1" id="KW-0732">Signal</keyword>
<evidence type="ECO:0000313" key="2">
    <source>
        <dbReference type="EMBL" id="QNQ09442.1"/>
    </source>
</evidence>